<dbReference type="Pfam" id="PF00675">
    <property type="entry name" value="Peptidase_M16"/>
    <property type="match status" value="1"/>
</dbReference>
<evidence type="ECO:0000256" key="4">
    <source>
        <dbReference type="ARBA" id="ARBA00022801"/>
    </source>
</evidence>
<sequence>LEHMVFMGSEKYPRENDFDDYVSQRGGSSNACTDGEYTMFYFDIQWQHFKASLDRFANFFIAPLLSQSCVDRELEAVHSVSGTVKKSTHDRIFASCYCCLHICLHTGNRKSLKENPSAAGTDVYHLLREFQLRYYSAPLMTLAVEAKDTLENLENLVTEIFKDMPNRACPLKLLGCIVGHEGKGSLVAYLRAQNLAVELVAGTATSNDSQHNHMNSLFKISIELSEVGRKSPNTVSFRKKLFVHVASLVFSYLRMLREAAAFSLQDPKADTLPTGRRSFSSLVPEYQKLYEAQFRFQEPFDPCDTVQYIAHAMLTSAPEEVYTNGTLITEPDLKVATLTPPLSS</sequence>
<dbReference type="Gene3D" id="3.30.830.10">
    <property type="entry name" value="Metalloenzyme, LuxS/M16 peptidase-like"/>
    <property type="match status" value="2"/>
</dbReference>
<evidence type="ECO:0000313" key="8">
    <source>
        <dbReference type="WBParaSite" id="SSLN_0000534601-mRNA-1"/>
    </source>
</evidence>
<dbReference type="PANTHER" id="PTHR43690">
    <property type="entry name" value="NARDILYSIN"/>
    <property type="match status" value="1"/>
</dbReference>
<keyword evidence="5" id="KW-0862">Zinc</keyword>
<proteinExistence type="inferred from homology"/>
<evidence type="ECO:0000256" key="5">
    <source>
        <dbReference type="ARBA" id="ARBA00022833"/>
    </source>
</evidence>
<keyword evidence="3" id="KW-0479">Metal-binding</keyword>
<keyword evidence="4" id="KW-0378">Hydrolase</keyword>
<evidence type="ECO:0000256" key="3">
    <source>
        <dbReference type="ARBA" id="ARBA00022723"/>
    </source>
</evidence>
<evidence type="ECO:0000259" key="7">
    <source>
        <dbReference type="Pfam" id="PF00675"/>
    </source>
</evidence>
<dbReference type="PANTHER" id="PTHR43690:SF18">
    <property type="entry name" value="INSULIN-DEGRADING ENZYME-RELATED"/>
    <property type="match status" value="1"/>
</dbReference>
<feature type="domain" description="Peptidase M16 N-terminal" evidence="7">
    <location>
        <begin position="1"/>
        <end position="88"/>
    </location>
</feature>
<accession>A0A183SLT5</accession>
<keyword evidence="6" id="KW-0482">Metalloprotease</keyword>
<dbReference type="InterPro" id="IPR050626">
    <property type="entry name" value="Peptidase_M16"/>
</dbReference>
<name>A0A183SLT5_SCHSO</name>
<dbReference type="InterPro" id="IPR011765">
    <property type="entry name" value="Pept_M16_N"/>
</dbReference>
<dbReference type="InterPro" id="IPR011249">
    <property type="entry name" value="Metalloenz_LuxS/M16"/>
</dbReference>
<protein>
    <submittedName>
        <fullName evidence="8">Peptidase_M16 domain-containing protein</fullName>
    </submittedName>
</protein>
<evidence type="ECO:0000256" key="2">
    <source>
        <dbReference type="ARBA" id="ARBA00022670"/>
    </source>
</evidence>
<keyword evidence="2" id="KW-0645">Protease</keyword>
<dbReference type="AlphaFoldDB" id="A0A183SLT5"/>
<dbReference type="GO" id="GO:0008237">
    <property type="term" value="F:metallopeptidase activity"/>
    <property type="evidence" value="ECO:0007669"/>
    <property type="project" value="UniProtKB-KW"/>
</dbReference>
<dbReference type="SUPFAM" id="SSF63411">
    <property type="entry name" value="LuxS/MPP-like metallohydrolase"/>
    <property type="match status" value="2"/>
</dbReference>
<dbReference type="GO" id="GO:0006508">
    <property type="term" value="P:proteolysis"/>
    <property type="evidence" value="ECO:0007669"/>
    <property type="project" value="UniProtKB-KW"/>
</dbReference>
<evidence type="ECO:0000256" key="1">
    <source>
        <dbReference type="ARBA" id="ARBA00007261"/>
    </source>
</evidence>
<organism evidence="8">
    <name type="scientific">Schistocephalus solidus</name>
    <name type="common">Tapeworm</name>
    <dbReference type="NCBI Taxonomy" id="70667"/>
    <lineage>
        <taxon>Eukaryota</taxon>
        <taxon>Metazoa</taxon>
        <taxon>Spiralia</taxon>
        <taxon>Lophotrochozoa</taxon>
        <taxon>Platyhelminthes</taxon>
        <taxon>Cestoda</taxon>
        <taxon>Eucestoda</taxon>
        <taxon>Diphyllobothriidea</taxon>
        <taxon>Diphyllobothriidae</taxon>
        <taxon>Schistocephalus</taxon>
    </lineage>
</organism>
<dbReference type="WBParaSite" id="SSLN_0000534601-mRNA-1">
    <property type="protein sequence ID" value="SSLN_0000534601-mRNA-1"/>
    <property type="gene ID" value="SSLN_0000534601"/>
</dbReference>
<evidence type="ECO:0000256" key="6">
    <source>
        <dbReference type="ARBA" id="ARBA00023049"/>
    </source>
</evidence>
<comment type="similarity">
    <text evidence="1">Belongs to the peptidase M16 family.</text>
</comment>
<dbReference type="GO" id="GO:0046872">
    <property type="term" value="F:metal ion binding"/>
    <property type="evidence" value="ECO:0007669"/>
    <property type="project" value="UniProtKB-KW"/>
</dbReference>
<reference evidence="8" key="1">
    <citation type="submission" date="2016-06" db="UniProtKB">
        <authorList>
            <consortium name="WormBaseParasite"/>
        </authorList>
    </citation>
    <scope>IDENTIFICATION</scope>
</reference>